<feature type="domain" description="UBC core" evidence="6">
    <location>
        <begin position="33"/>
        <end position="183"/>
    </location>
</feature>
<dbReference type="GO" id="GO:0061631">
    <property type="term" value="F:ubiquitin conjugating enzyme activity"/>
    <property type="evidence" value="ECO:0007669"/>
    <property type="project" value="UniProtKB-EC"/>
</dbReference>
<evidence type="ECO:0000313" key="8">
    <source>
        <dbReference type="Proteomes" id="UP000801864"/>
    </source>
</evidence>
<keyword evidence="2" id="KW-0808">Transferase</keyword>
<dbReference type="PANTHER" id="PTHR24067">
    <property type="entry name" value="UBIQUITIN-CONJUGATING ENZYME E2"/>
    <property type="match status" value="1"/>
</dbReference>
<evidence type="ECO:0000256" key="2">
    <source>
        <dbReference type="ARBA" id="ARBA00022679"/>
    </source>
</evidence>
<dbReference type="Proteomes" id="UP000801864">
    <property type="component" value="Unassembled WGS sequence"/>
</dbReference>
<evidence type="ECO:0000256" key="3">
    <source>
        <dbReference type="ARBA" id="ARBA00022741"/>
    </source>
</evidence>
<dbReference type="Pfam" id="PF00179">
    <property type="entry name" value="UQ_con"/>
    <property type="match status" value="1"/>
</dbReference>
<dbReference type="EMBL" id="QLNT01000012">
    <property type="protein sequence ID" value="KAF3069487.1"/>
    <property type="molecule type" value="Genomic_DNA"/>
</dbReference>
<dbReference type="PROSITE" id="PS50127">
    <property type="entry name" value="UBC_2"/>
    <property type="match status" value="1"/>
</dbReference>
<evidence type="ECO:0000259" key="6">
    <source>
        <dbReference type="PROSITE" id="PS50127"/>
    </source>
</evidence>
<dbReference type="Gene3D" id="3.10.110.10">
    <property type="entry name" value="Ubiquitin Conjugating Enzyme"/>
    <property type="match status" value="1"/>
</dbReference>
<name>A0A9P4XDR9_9HYPO</name>
<evidence type="ECO:0000256" key="5">
    <source>
        <dbReference type="ARBA" id="ARBA00022840"/>
    </source>
</evidence>
<dbReference type="InterPro" id="IPR000608">
    <property type="entry name" value="UBC"/>
</dbReference>
<evidence type="ECO:0000313" key="7">
    <source>
        <dbReference type="EMBL" id="KAF3069487.1"/>
    </source>
</evidence>
<dbReference type="GO" id="GO:0005524">
    <property type="term" value="F:ATP binding"/>
    <property type="evidence" value="ECO:0007669"/>
    <property type="project" value="UniProtKB-KW"/>
</dbReference>
<accession>A0A9P4XDR9</accession>
<dbReference type="InterPro" id="IPR016135">
    <property type="entry name" value="UBQ-conjugating_enzyme/RWD"/>
</dbReference>
<dbReference type="SMART" id="SM00212">
    <property type="entry name" value="UBCc"/>
    <property type="match status" value="1"/>
</dbReference>
<keyword evidence="8" id="KW-1185">Reference proteome</keyword>
<proteinExistence type="predicted"/>
<dbReference type="AlphaFoldDB" id="A0A9P4XDR9"/>
<comment type="caution">
    <text evidence="7">The sequence shown here is derived from an EMBL/GenBank/DDBJ whole genome shotgun (WGS) entry which is preliminary data.</text>
</comment>
<evidence type="ECO:0000256" key="4">
    <source>
        <dbReference type="ARBA" id="ARBA00022786"/>
    </source>
</evidence>
<dbReference type="SUPFAM" id="SSF54495">
    <property type="entry name" value="UBC-like"/>
    <property type="match status" value="1"/>
</dbReference>
<dbReference type="FunFam" id="3.10.110.10:FF:000060">
    <property type="entry name" value="Ubiquitin conjugating enzyme (UbcB)"/>
    <property type="match status" value="1"/>
</dbReference>
<reference evidence="7 8" key="1">
    <citation type="submission" date="2018-06" db="EMBL/GenBank/DDBJ databases">
        <title>Genome analysis of cellulolytic fungus Trichoderma lentiforme CFAM-422.</title>
        <authorList>
            <person name="Steindorff A.S."/>
            <person name="Formighieri E.F."/>
            <person name="Midorikawa G.E.O."/>
            <person name="Tamietti M.S."/>
            <person name="Ramos E.Z."/>
            <person name="Silva A.S."/>
            <person name="Bon E.P.S."/>
            <person name="Mendes T.D."/>
            <person name="Damaso M.C.T."/>
            <person name="Favaro L.C.L."/>
        </authorList>
    </citation>
    <scope>NUCLEOTIDE SEQUENCE [LARGE SCALE GENOMIC DNA]</scope>
    <source>
        <strain evidence="7 8">CFAM-422</strain>
    </source>
</reference>
<evidence type="ECO:0000256" key="1">
    <source>
        <dbReference type="ARBA" id="ARBA00012486"/>
    </source>
</evidence>
<keyword evidence="5" id="KW-0067">ATP-binding</keyword>
<keyword evidence="4" id="KW-0833">Ubl conjugation pathway</keyword>
<protein>
    <recommendedName>
        <fullName evidence="1">E2 ubiquitin-conjugating enzyme</fullName>
        <ecNumber evidence="1">2.3.2.23</ecNumber>
    </recommendedName>
</protein>
<dbReference type="InterPro" id="IPR050113">
    <property type="entry name" value="Ub_conjugating_enzyme"/>
</dbReference>
<gene>
    <name evidence="7" type="ORF">CFAM422_007362</name>
</gene>
<keyword evidence="3" id="KW-0547">Nucleotide-binding</keyword>
<dbReference type="EC" id="2.3.2.23" evidence="1"/>
<sequence length="193" mass="21466">MSTKRISKVSFNLSMPPLPSPYHHQLLLPLSSSLTLSSTQEFAEVSQTPIEGFLVTLPPNNSVHTWHVTLQPPASTTFYPGRFGIVLTLPTDYPFKPPVVKFVTRVYHPNITNDSLGNVCLAILKAENWKPSTKIASVLEALRNLLVEPQPDDPLEERIADEYRNDREAWEAKAKAAVTKYALEDPVFPASAS</sequence>
<organism evidence="7 8">
    <name type="scientific">Trichoderma lentiforme</name>
    <dbReference type="NCBI Taxonomy" id="1567552"/>
    <lineage>
        <taxon>Eukaryota</taxon>
        <taxon>Fungi</taxon>
        <taxon>Dikarya</taxon>
        <taxon>Ascomycota</taxon>
        <taxon>Pezizomycotina</taxon>
        <taxon>Sordariomycetes</taxon>
        <taxon>Hypocreomycetidae</taxon>
        <taxon>Hypocreales</taxon>
        <taxon>Hypocreaceae</taxon>
        <taxon>Trichoderma</taxon>
    </lineage>
</organism>